<feature type="compositionally biased region" description="Basic and acidic residues" evidence="1">
    <location>
        <begin position="160"/>
        <end position="173"/>
    </location>
</feature>
<dbReference type="GO" id="GO:0006396">
    <property type="term" value="P:RNA processing"/>
    <property type="evidence" value="ECO:0007669"/>
    <property type="project" value="InterPro"/>
</dbReference>
<dbReference type="STRING" id="1507870.A0A1V8ST21"/>
<evidence type="ECO:0000256" key="1">
    <source>
        <dbReference type="SAM" id="MobiDB-lite"/>
    </source>
</evidence>
<feature type="region of interest" description="Disordered" evidence="1">
    <location>
        <begin position="230"/>
        <end position="278"/>
    </location>
</feature>
<keyword evidence="4" id="KW-1185">Reference proteome</keyword>
<name>A0A1V8ST21_9PEZI</name>
<sequence>MPKERALNPTAAHHKAEKQKAINKNKKTVQSQRSEKLSKRNPERLQKRIDELKDLEASGALGAKDKEILASLERDLRGVKKARDALGDAAPKFAERRAGSVREEQRERRERMAQQQGHLGKRRRGEEHTVGSESESGGETDPDVRRIPMPKDTPPPFPRPRRDEAHQVDENGRRVPHALPAKLVPAAPAQTTYSSAPQLRDLKKEAVRFVPAAVAQQKARVKGVGRLLEPEEADKAEQAGYLGGRKKEVQEEERQKSEPVHSSKTAAGPRTVDTDVLEEEARRFEADLAAMAREEGAGSGSRGVVMEEVADEGD</sequence>
<protein>
    <recommendedName>
        <fullName evidence="2">Wbp11/ELF5/Saf1 N-terminal domain-containing protein</fullName>
    </recommendedName>
</protein>
<dbReference type="Proteomes" id="UP000192596">
    <property type="component" value="Unassembled WGS sequence"/>
</dbReference>
<feature type="compositionally biased region" description="Basic and acidic residues" evidence="1">
    <location>
        <begin position="93"/>
        <end position="112"/>
    </location>
</feature>
<evidence type="ECO:0000313" key="4">
    <source>
        <dbReference type="Proteomes" id="UP000192596"/>
    </source>
</evidence>
<dbReference type="InParanoid" id="A0A1V8ST21"/>
<dbReference type="AlphaFoldDB" id="A0A1V8ST21"/>
<evidence type="ECO:0000259" key="2">
    <source>
        <dbReference type="Pfam" id="PF09429"/>
    </source>
</evidence>
<reference evidence="4" key="1">
    <citation type="submission" date="2017-03" db="EMBL/GenBank/DDBJ databases">
        <title>Genomes of endolithic fungi from Antarctica.</title>
        <authorList>
            <person name="Coleine C."/>
            <person name="Masonjones S."/>
            <person name="Stajich J.E."/>
        </authorList>
    </citation>
    <scope>NUCLEOTIDE SEQUENCE [LARGE SCALE GENOMIC DNA]</scope>
    <source>
        <strain evidence="4">CCFEE 5527</strain>
    </source>
</reference>
<evidence type="ECO:0000313" key="3">
    <source>
        <dbReference type="EMBL" id="OQO02209.1"/>
    </source>
</evidence>
<feature type="compositionally biased region" description="Basic residues" evidence="1">
    <location>
        <begin position="12"/>
        <end position="27"/>
    </location>
</feature>
<feature type="region of interest" description="Disordered" evidence="1">
    <location>
        <begin position="83"/>
        <end position="197"/>
    </location>
</feature>
<feature type="domain" description="Wbp11/ELF5/Saf1 N-terminal" evidence="2">
    <location>
        <begin position="4"/>
        <end position="81"/>
    </location>
</feature>
<dbReference type="Pfam" id="PF09429">
    <property type="entry name" value="Wbp11"/>
    <property type="match status" value="1"/>
</dbReference>
<dbReference type="OrthoDB" id="5597581at2759"/>
<dbReference type="InterPro" id="IPR019007">
    <property type="entry name" value="Wbp11/ELF5/Saf1_N"/>
</dbReference>
<feature type="compositionally biased region" description="Basic and acidic residues" evidence="1">
    <location>
        <begin position="245"/>
        <end position="261"/>
    </location>
</feature>
<feature type="compositionally biased region" description="Low complexity" evidence="1">
    <location>
        <begin position="177"/>
        <end position="189"/>
    </location>
</feature>
<dbReference type="EMBL" id="NAJO01000028">
    <property type="protein sequence ID" value="OQO02209.1"/>
    <property type="molecule type" value="Genomic_DNA"/>
</dbReference>
<feature type="compositionally biased region" description="Basic and acidic residues" evidence="1">
    <location>
        <begin position="33"/>
        <end position="46"/>
    </location>
</feature>
<accession>A0A1V8ST21</accession>
<feature type="region of interest" description="Disordered" evidence="1">
    <location>
        <begin position="1"/>
        <end position="46"/>
    </location>
</feature>
<feature type="region of interest" description="Disordered" evidence="1">
    <location>
        <begin position="293"/>
        <end position="314"/>
    </location>
</feature>
<comment type="caution">
    <text evidence="3">The sequence shown here is derived from an EMBL/GenBank/DDBJ whole genome shotgun (WGS) entry which is preliminary data.</text>
</comment>
<proteinExistence type="predicted"/>
<organism evidence="3 4">
    <name type="scientific">Cryoendolithus antarcticus</name>
    <dbReference type="NCBI Taxonomy" id="1507870"/>
    <lineage>
        <taxon>Eukaryota</taxon>
        <taxon>Fungi</taxon>
        <taxon>Dikarya</taxon>
        <taxon>Ascomycota</taxon>
        <taxon>Pezizomycotina</taxon>
        <taxon>Dothideomycetes</taxon>
        <taxon>Dothideomycetidae</taxon>
        <taxon>Cladosporiales</taxon>
        <taxon>Cladosporiaceae</taxon>
        <taxon>Cryoendolithus</taxon>
    </lineage>
</organism>
<gene>
    <name evidence="3" type="ORF">B0A48_11763</name>
</gene>